<accession>W0RK39</accession>
<dbReference type="HOGENOM" id="CLU_016274_1_1_0"/>
<evidence type="ECO:0000313" key="2">
    <source>
        <dbReference type="EMBL" id="AHG91146.1"/>
    </source>
</evidence>
<dbReference type="InterPro" id="IPR052519">
    <property type="entry name" value="Euk-type_GlcNAc_Kinase"/>
</dbReference>
<dbReference type="InParanoid" id="W0RK39"/>
<gene>
    <name evidence="2" type="ORF">J421_3609</name>
</gene>
<organism evidence="2 3">
    <name type="scientific">Gemmatirosa kalamazoonensis</name>
    <dbReference type="NCBI Taxonomy" id="861299"/>
    <lineage>
        <taxon>Bacteria</taxon>
        <taxon>Pseudomonadati</taxon>
        <taxon>Gemmatimonadota</taxon>
        <taxon>Gemmatimonadia</taxon>
        <taxon>Gemmatimonadales</taxon>
        <taxon>Gemmatimonadaceae</taxon>
        <taxon>Gemmatirosa</taxon>
    </lineage>
</organism>
<evidence type="ECO:0000259" key="1">
    <source>
        <dbReference type="Pfam" id="PF01869"/>
    </source>
</evidence>
<proteinExistence type="predicted"/>
<dbReference type="EMBL" id="CP007128">
    <property type="protein sequence ID" value="AHG91146.1"/>
    <property type="molecule type" value="Genomic_DNA"/>
</dbReference>
<dbReference type="AlphaFoldDB" id="W0RK39"/>
<dbReference type="PANTHER" id="PTHR43190">
    <property type="entry name" value="N-ACETYL-D-GLUCOSAMINE KINASE"/>
    <property type="match status" value="1"/>
</dbReference>
<dbReference type="SUPFAM" id="SSF53067">
    <property type="entry name" value="Actin-like ATPase domain"/>
    <property type="match status" value="2"/>
</dbReference>
<dbReference type="InterPro" id="IPR043129">
    <property type="entry name" value="ATPase_NBD"/>
</dbReference>
<name>W0RK39_9BACT</name>
<protein>
    <submittedName>
        <fullName evidence="2">ATPase BadF/BadG/BcrA/BcrD type</fullName>
    </submittedName>
</protein>
<dbReference type="RefSeq" id="WP_025412603.1">
    <property type="nucleotide sequence ID" value="NZ_CP007128.1"/>
</dbReference>
<keyword evidence="3" id="KW-1185">Reference proteome</keyword>
<dbReference type="Pfam" id="PF01869">
    <property type="entry name" value="BcrAD_BadFG"/>
    <property type="match status" value="1"/>
</dbReference>
<evidence type="ECO:0000313" key="3">
    <source>
        <dbReference type="Proteomes" id="UP000019151"/>
    </source>
</evidence>
<reference evidence="2 3" key="1">
    <citation type="journal article" date="2014" name="Genome Announc.">
        <title>Genome Sequence and Methylome of Soil Bacterium Gemmatirosa kalamazoonensis KBS708T, a Member of the Rarely Cultivated Gemmatimonadetes Phylum.</title>
        <authorList>
            <person name="Debruyn J.M."/>
            <person name="Radosevich M."/>
            <person name="Wommack K.E."/>
            <person name="Polson S.W."/>
            <person name="Hauser L.J."/>
            <person name="Fawaz M.N."/>
            <person name="Korlach J."/>
            <person name="Tsai Y.C."/>
        </authorList>
    </citation>
    <scope>NUCLEOTIDE SEQUENCE [LARGE SCALE GENOMIC DNA]</scope>
    <source>
        <strain evidence="2 3">KBS708</strain>
    </source>
</reference>
<dbReference type="PANTHER" id="PTHR43190:SF3">
    <property type="entry name" value="N-ACETYL-D-GLUCOSAMINE KINASE"/>
    <property type="match status" value="1"/>
</dbReference>
<dbReference type="eggNOG" id="COG2971">
    <property type="taxonomic scope" value="Bacteria"/>
</dbReference>
<dbReference type="Gene3D" id="3.30.420.40">
    <property type="match status" value="2"/>
</dbReference>
<sequence length="312" mass="32020">MSVIVVGVDGGGSKTRVVVADEQGREIIAVEGPASAVRPGQVEHSADVVAACVRDALGAANMTHVLPRILCVGVAGVGREPERDGLWQALAERELADEVVVHTDAAVALDDAFGDGAGILLVSGTGSIAFGRGPDGTFARCGGWGPVIGDEGSGAWIGRRALNVASASADGREPETALVNALLTAIEADDPAAMVRWAAEATPAQFARLAPVVLQVAATGDLRANSLLSMAVEELVIHVRTLARKLFVDERAAAPVALSGGLLTRGSPLRKRVEHRLKSAVPGAQVRSQDIEPARGAVRAALRSLGIEVATA</sequence>
<dbReference type="OrthoDB" id="9772633at2"/>
<dbReference type="Proteomes" id="UP000019151">
    <property type="component" value="Chromosome"/>
</dbReference>
<dbReference type="STRING" id="861299.J421_3609"/>
<feature type="domain" description="ATPase BadF/BadG/BcrA/BcrD type" evidence="1">
    <location>
        <begin position="6"/>
        <end position="302"/>
    </location>
</feature>
<dbReference type="PATRIC" id="fig|861299.3.peg.3664"/>
<dbReference type="KEGG" id="gba:J421_3609"/>
<dbReference type="InterPro" id="IPR002731">
    <property type="entry name" value="ATPase_BadF"/>
</dbReference>
<dbReference type="CDD" id="cd24007">
    <property type="entry name" value="ASKHA_NBD_eukNAGK-like"/>
    <property type="match status" value="1"/>
</dbReference>